<reference evidence="3" key="1">
    <citation type="submission" date="2016-06" db="EMBL/GenBank/DDBJ databases">
        <authorList>
            <person name="Xu Y."/>
            <person name="Nagy A."/>
            <person name="Yan X."/>
            <person name="Kim S.W."/>
            <person name="Haley B."/>
            <person name="Liu N.T."/>
            <person name="Nou X."/>
        </authorList>
    </citation>
    <scope>NUCLEOTIDE SEQUENCE [LARGE SCALE GENOMIC DNA]</scope>
    <source>
        <strain evidence="3">ATCC 49129</strain>
    </source>
</reference>
<dbReference type="GeneID" id="61524945"/>
<dbReference type="InterPro" id="IPR004089">
    <property type="entry name" value="MCPsignal_dom"/>
</dbReference>
<dbReference type="GO" id="GO:0016020">
    <property type="term" value="C:membrane"/>
    <property type="evidence" value="ECO:0007669"/>
    <property type="project" value="InterPro"/>
</dbReference>
<sequence length="470" mass="49908">MKPFAWGRGPKASSELIARIAEEAGRVGMGICEVSGNVEDVAVRLRRQADVFEQLRSAADATMRGNHDIAVAARHAREVASHASEEVRDSRATVDASLRDIRELAIGVASMEQQIAALRDALVQVAQASEQISQIAKQTNLLAINAAIEAARAGESGRSFAVVAGAVKQLAGQTAEATQRIETTLADLSGQTDKLIGDSSTNVARAQRVDAGTQAIGAVIGVAGEAIARFDAEATSIADSTAAIEDECASLAHEVEAMAEGVRQSSQNIDNARQQLSGLLAVSETLIRHTAATGVQSADTPFIDAVQATARRIGALFESAVARGDISEGDLFDRAYQPIANTDPPQHLARFTAFTDRVLPALQEPLLGLDPRVVFCAAVDTNGYLPTHNLKFSQPQGSDPVWNAANSRNRRVFADRTGLGAARNTEAFLLQTYRRDMGNGAFVMMKDVSAPIYVNGRHWGGLRIGYKVAG</sequence>
<gene>
    <name evidence="2" type="ORF">A9Y76_02840</name>
</gene>
<dbReference type="RefSeq" id="WP_064801818.1">
    <property type="nucleotide sequence ID" value="NZ_CP016022.1"/>
</dbReference>
<dbReference type="Proteomes" id="UP000078572">
    <property type="component" value="Chromosome 1"/>
</dbReference>
<dbReference type="SUPFAM" id="SSF58104">
    <property type="entry name" value="Methyl-accepting chemotaxis protein (MCP) signaling domain"/>
    <property type="match status" value="1"/>
</dbReference>
<evidence type="ECO:0000313" key="3">
    <source>
        <dbReference type="Proteomes" id="UP000078572"/>
    </source>
</evidence>
<dbReference type="OrthoDB" id="2489132at2"/>
<dbReference type="GO" id="GO:0007165">
    <property type="term" value="P:signal transduction"/>
    <property type="evidence" value="ECO:0007669"/>
    <property type="project" value="UniProtKB-KW"/>
</dbReference>
<dbReference type="PANTHER" id="PTHR32089:SF112">
    <property type="entry name" value="LYSOZYME-LIKE PROTEIN-RELATED"/>
    <property type="match status" value="1"/>
</dbReference>
<dbReference type="SMART" id="SM00283">
    <property type="entry name" value="MA"/>
    <property type="match status" value="1"/>
</dbReference>
<dbReference type="Gene3D" id="1.10.287.950">
    <property type="entry name" value="Methyl-accepting chemotaxis protein"/>
    <property type="match status" value="1"/>
</dbReference>
<proteinExistence type="predicted"/>
<evidence type="ECO:0000313" key="2">
    <source>
        <dbReference type="EMBL" id="ANJ71479.1"/>
    </source>
</evidence>
<dbReference type="AlphaFoldDB" id="A0A191ZTQ3"/>
<accession>A0A191ZTQ3</accession>
<dbReference type="PROSITE" id="PS50111">
    <property type="entry name" value="CHEMOTAXIS_TRANSDUC_2"/>
    <property type="match status" value="1"/>
</dbReference>
<dbReference type="Pfam" id="PF00015">
    <property type="entry name" value="MCPsignal"/>
    <property type="match status" value="1"/>
</dbReference>
<dbReference type="STRING" id="190721.ACS15_0628"/>
<organism evidence="2 3">
    <name type="scientific">Ralstonia insidiosa</name>
    <dbReference type="NCBI Taxonomy" id="190721"/>
    <lineage>
        <taxon>Bacteria</taxon>
        <taxon>Pseudomonadati</taxon>
        <taxon>Pseudomonadota</taxon>
        <taxon>Betaproteobacteria</taxon>
        <taxon>Burkholderiales</taxon>
        <taxon>Burkholderiaceae</taxon>
        <taxon>Ralstonia</taxon>
    </lineage>
</organism>
<name>A0A191ZTQ3_9RALS</name>
<keyword evidence="1" id="KW-0807">Transducer</keyword>
<keyword evidence="3" id="KW-1185">Reference proteome</keyword>
<dbReference type="PANTHER" id="PTHR32089">
    <property type="entry name" value="METHYL-ACCEPTING CHEMOTAXIS PROTEIN MCPB"/>
    <property type="match status" value="1"/>
</dbReference>
<dbReference type="EMBL" id="CP016022">
    <property type="protein sequence ID" value="ANJ71479.1"/>
    <property type="molecule type" value="Genomic_DNA"/>
</dbReference>
<protein>
    <submittedName>
        <fullName evidence="2">Chemotaxis protein</fullName>
    </submittedName>
</protein>
<evidence type="ECO:0000256" key="1">
    <source>
        <dbReference type="ARBA" id="ARBA00023224"/>
    </source>
</evidence>